<protein>
    <submittedName>
        <fullName evidence="2">Hypothetical membrane protein</fullName>
    </submittedName>
</protein>
<feature type="transmembrane region" description="Helical" evidence="1">
    <location>
        <begin position="122"/>
        <end position="143"/>
    </location>
</feature>
<keyword evidence="1" id="KW-0812">Transmembrane</keyword>
<name>C1A866_GEMAT</name>
<dbReference type="eggNOG" id="COG4314">
    <property type="taxonomic scope" value="Bacteria"/>
</dbReference>
<feature type="transmembrane region" description="Helical" evidence="1">
    <location>
        <begin position="98"/>
        <end position="115"/>
    </location>
</feature>
<dbReference type="AlphaFoldDB" id="C1A866"/>
<dbReference type="KEGG" id="gau:GAU_1384"/>
<proteinExistence type="predicted"/>
<dbReference type="STRING" id="379066.GAU_1384"/>
<evidence type="ECO:0000256" key="1">
    <source>
        <dbReference type="SAM" id="Phobius"/>
    </source>
</evidence>
<feature type="transmembrane region" description="Helical" evidence="1">
    <location>
        <begin position="23"/>
        <end position="43"/>
    </location>
</feature>
<evidence type="ECO:0000313" key="3">
    <source>
        <dbReference type="Proteomes" id="UP000002209"/>
    </source>
</evidence>
<dbReference type="EMBL" id="AP009153">
    <property type="protein sequence ID" value="BAH38426.1"/>
    <property type="molecule type" value="Genomic_DNA"/>
</dbReference>
<evidence type="ECO:0000313" key="2">
    <source>
        <dbReference type="EMBL" id="BAH38426.1"/>
    </source>
</evidence>
<reference evidence="3" key="1">
    <citation type="submission" date="2006-03" db="EMBL/GenBank/DDBJ databases">
        <title>Complete genome sequence of Gemmatimonas aurantiaca T-27 that represents a novel phylum Gemmatimonadetes.</title>
        <authorList>
            <person name="Takasaki K."/>
            <person name="Ichikawa N."/>
            <person name="Miura H."/>
            <person name="Matsushita S."/>
            <person name="Watanabe Y."/>
            <person name="Oguchi A."/>
            <person name="Ankai A."/>
            <person name="Yashiro I."/>
            <person name="Takahashi M."/>
            <person name="Terui Y."/>
            <person name="Fukui S."/>
            <person name="Yokoyama H."/>
            <person name="Tanikawa S."/>
            <person name="Hanada S."/>
            <person name="Kamagata Y."/>
            <person name="Fujita N."/>
        </authorList>
    </citation>
    <scope>NUCLEOTIDE SEQUENCE [LARGE SCALE GENOMIC DNA]</scope>
    <source>
        <strain evidence="3">T-27 / DSM 14586 / JCM 11422 / NBRC 100505</strain>
    </source>
</reference>
<gene>
    <name evidence="2" type="ordered locus">GAU_1384</name>
</gene>
<keyword evidence="3" id="KW-1185">Reference proteome</keyword>
<dbReference type="HOGENOM" id="CLU_080177_0_0_0"/>
<dbReference type="Proteomes" id="UP000002209">
    <property type="component" value="Chromosome"/>
</dbReference>
<sequence>MCAPDTTLQVARRNFIMTVPLRARWLLAMASLMLALALAFPLWRISLVAPQYPEGLGMQIWAHTVAGIGPNDLQNINGLNHYIGMKAIVPDSIPELRIMPPGIVAMSVLGLLIAWKGTRRFLMLWVAALLLAGVVGLADFYRWEYDYGHNLDLENAPIQVPGMSYQPPLIGSKKLLNFTATSWPATGGVLAILAVGVAIAAAVTTMRHPDAPRRGTGAV</sequence>
<keyword evidence="1" id="KW-0472">Membrane</keyword>
<keyword evidence="1" id="KW-1133">Transmembrane helix</keyword>
<organism evidence="2 3">
    <name type="scientific">Gemmatimonas aurantiaca (strain DSM 14586 / JCM 11422 / NBRC 100505 / T-27)</name>
    <dbReference type="NCBI Taxonomy" id="379066"/>
    <lineage>
        <taxon>Bacteria</taxon>
        <taxon>Pseudomonadati</taxon>
        <taxon>Gemmatimonadota</taxon>
        <taxon>Gemmatimonadia</taxon>
        <taxon>Gemmatimonadales</taxon>
        <taxon>Gemmatimonadaceae</taxon>
        <taxon>Gemmatimonas</taxon>
    </lineage>
</organism>
<feature type="transmembrane region" description="Helical" evidence="1">
    <location>
        <begin position="183"/>
        <end position="204"/>
    </location>
</feature>
<accession>C1A866</accession>